<organism evidence="2 3">
    <name type="scientific">Aurantibacter aestuarii</name>
    <dbReference type="NCBI Taxonomy" id="1266046"/>
    <lineage>
        <taxon>Bacteria</taxon>
        <taxon>Pseudomonadati</taxon>
        <taxon>Bacteroidota</taxon>
        <taxon>Flavobacteriia</taxon>
        <taxon>Flavobacteriales</taxon>
        <taxon>Flavobacteriaceae</taxon>
        <taxon>Aurantibacter</taxon>
    </lineage>
</organism>
<proteinExistence type="predicted"/>
<evidence type="ECO:0000259" key="1">
    <source>
        <dbReference type="Pfam" id="PF00535"/>
    </source>
</evidence>
<evidence type="ECO:0000313" key="2">
    <source>
        <dbReference type="EMBL" id="PSG88658.1"/>
    </source>
</evidence>
<sequence>MDKVNYNFHDFDFFEGLNFKFNLKISSNPKVSIIIPVYNQILYTLNCLWSLKTELKCIDSEIIIINDNSTDNTLELLEKIAGLKIINNRQNLGFLKNINLGIQSSVGEYILLLNNDVIVFPNLLQELLSTFSKFNNVGAVGSKAMHPTNIILEAGSVIFKNGVTTNLGRGHKPDSPFDQSLKLVDYCSGYCLLLKRFFPDQTLVQLDEKFLPAYYEETDLCITLKHKFKKHIIYNPFAELVHFESISYTAEKNDKKAMLLKKNRFQFLAKWKKELEQYLPETRYSYHSLAKNYLTVGKVYLSDKINDSLVNSLIKNHDIASRQVFLVLKKELDAKLMERLRRIGVEVVYPHLNSKNKPISYFKLIKQFAKTKNLIITSNLFYKLVISIVRLKR</sequence>
<comment type="caution">
    <text evidence="2">The sequence shown here is derived from an EMBL/GenBank/DDBJ whole genome shotgun (WGS) entry which is preliminary data.</text>
</comment>
<accession>A0A2T1N9X8</accession>
<dbReference type="OrthoDB" id="9771846at2"/>
<evidence type="ECO:0000313" key="3">
    <source>
        <dbReference type="Proteomes" id="UP000238426"/>
    </source>
</evidence>
<dbReference type="Pfam" id="PF00535">
    <property type="entry name" value="Glycos_transf_2"/>
    <property type="match status" value="1"/>
</dbReference>
<keyword evidence="3" id="KW-1185">Reference proteome</keyword>
<reference evidence="2 3" key="1">
    <citation type="submission" date="2018-03" db="EMBL/GenBank/DDBJ databases">
        <title>Mesoflavibacter sp. HG37 and Mesoflavibacter sp. HG96 sp.nov., two marine bacteria isolated from seawater of Western Pacific Ocean.</title>
        <authorList>
            <person name="Cheng H."/>
            <person name="Wu Y.-H."/>
            <person name="Guo L.-L."/>
            <person name="Xu X.-W."/>
        </authorList>
    </citation>
    <scope>NUCLEOTIDE SEQUENCE [LARGE SCALE GENOMIC DNA]</scope>
    <source>
        <strain evidence="2 3">KCTC 32269</strain>
    </source>
</reference>
<dbReference type="EMBL" id="PXOQ01000009">
    <property type="protein sequence ID" value="PSG88658.1"/>
    <property type="molecule type" value="Genomic_DNA"/>
</dbReference>
<dbReference type="Gene3D" id="3.90.550.10">
    <property type="entry name" value="Spore Coat Polysaccharide Biosynthesis Protein SpsA, Chain A"/>
    <property type="match status" value="1"/>
</dbReference>
<dbReference type="InterPro" id="IPR029044">
    <property type="entry name" value="Nucleotide-diphossugar_trans"/>
</dbReference>
<feature type="domain" description="Glycosyltransferase 2-like" evidence="1">
    <location>
        <begin position="32"/>
        <end position="147"/>
    </location>
</feature>
<dbReference type="PANTHER" id="PTHR43179:SF7">
    <property type="entry name" value="RHAMNOSYLTRANSFERASE WBBL"/>
    <property type="match status" value="1"/>
</dbReference>
<dbReference type="AlphaFoldDB" id="A0A2T1N9X8"/>
<dbReference type="RefSeq" id="WP_106463798.1">
    <property type="nucleotide sequence ID" value="NZ_PXOQ01000009.1"/>
</dbReference>
<dbReference type="SUPFAM" id="SSF53448">
    <property type="entry name" value="Nucleotide-diphospho-sugar transferases"/>
    <property type="match status" value="1"/>
</dbReference>
<dbReference type="Proteomes" id="UP000238426">
    <property type="component" value="Unassembled WGS sequence"/>
</dbReference>
<gene>
    <name evidence="2" type="ORF">C7H52_10215</name>
</gene>
<protein>
    <recommendedName>
        <fullName evidence="1">Glycosyltransferase 2-like domain-containing protein</fullName>
    </recommendedName>
</protein>
<dbReference type="InterPro" id="IPR001173">
    <property type="entry name" value="Glyco_trans_2-like"/>
</dbReference>
<dbReference type="PANTHER" id="PTHR43179">
    <property type="entry name" value="RHAMNOSYLTRANSFERASE WBBL"/>
    <property type="match status" value="1"/>
</dbReference>
<name>A0A2T1N9X8_9FLAO</name>